<reference evidence="2 3" key="1">
    <citation type="submission" date="2016-03" db="EMBL/GenBank/DDBJ databases">
        <authorList>
            <person name="Ploux O."/>
        </authorList>
    </citation>
    <scope>NUCLEOTIDE SEQUENCE [LARGE SCALE GENOMIC DNA]</scope>
    <source>
        <strain evidence="2 3">UAMH 11012</strain>
    </source>
</reference>
<feature type="compositionally biased region" description="Polar residues" evidence="1">
    <location>
        <begin position="283"/>
        <end position="298"/>
    </location>
</feature>
<dbReference type="SUPFAM" id="SSF48403">
    <property type="entry name" value="Ankyrin repeat"/>
    <property type="match status" value="1"/>
</dbReference>
<dbReference type="InterPro" id="IPR036770">
    <property type="entry name" value="Ankyrin_rpt-contain_sf"/>
</dbReference>
<evidence type="ECO:0000256" key="1">
    <source>
        <dbReference type="SAM" id="MobiDB-lite"/>
    </source>
</evidence>
<dbReference type="AlphaFoldDB" id="A0A1L7XXS3"/>
<keyword evidence="3" id="KW-1185">Reference proteome</keyword>
<dbReference type="Gene3D" id="1.25.40.20">
    <property type="entry name" value="Ankyrin repeat-containing domain"/>
    <property type="match status" value="1"/>
</dbReference>
<feature type="region of interest" description="Disordered" evidence="1">
    <location>
        <begin position="277"/>
        <end position="307"/>
    </location>
</feature>
<evidence type="ECO:0000313" key="2">
    <source>
        <dbReference type="EMBL" id="CZR69818.1"/>
    </source>
</evidence>
<protein>
    <recommendedName>
        <fullName evidence="4">Fungal N-terminal domain-containing protein</fullName>
    </recommendedName>
</protein>
<sequence>MAEAVGLVGSIVGIVGFAGQLAQGSNFLFDFFKDLTDAPNDVRKLLEELKFLESLITSIQSSFSGHDQDLEQALKVCCTCIGELVDLIKANEPADNLRQRQKAWKQFSVALKRTKFSKHLGNLERAKLMLLLSWMKIMRNVYAENSESLQATQLSISDLSLAYQTALAASIKTQTTVEQIQQAVSGLASTSASMAQMTTETYSLVGSLPNDTRQIQNATDKIEGAAQKLVAETLSLRPKLLEEVSREMEQTISKTLQTHLRINPNRNANKIHRKCASKHRSRIIQSSGNHQLDSSQRSPPCLKQLDPPVISRSPSDRWIKETSVETRQELTKGTIFGTLVMATATVAYFRQRSEQSSDSEVDRKHVSHTTVTLLPASWLFSKGAVLKVQTSKLFDRTNKQSCSQFNLSTVNIRPPTAKIFKACRSHDLDAIRRLFDECKASPYDVDDDGRNLLGYVFLGARFTNTKLQRSPILHLARLSRVVDYLLNQGVDTGTLDMHYYTPVMLFISCWFQSGGSISKHEDHFQYLLNKLLRNAKSDPFSRSDARIGVNRKAQYCPLEFPGLDFSDTLPLAGLNSLIRQEEWPLSWDPGNLYEFCDAAHYPWLMRGNEKHGPEREHVSFWVTCTASEIKAYLEAKSDLLSELLKHNRLLDTRCACHLENCVNLAIHKGAEVIALLSEHDYYRGSAPWLRHRTKKLILVQAYMLKVIKLLLILGSTQLANRTVLENFSEHAADHNARTFNVWNKALKEASLELQALNRPYSSIIQTYLYDISQRDENHENCKGKSGVTRSPVMGVGRDYYKEGQQSSSETRIEDPASGPFQAMAMDSTNVVEQHDSGEDDSAGWETDESDLTDSAWETEEEWEEGYKLESAVDRVPLDDHNPDLEDTKRHTCSAAIKDYDEEYWSHVYDRIKGSNMDSTPASDPKGKLERITGIVGTFVSAFV</sequence>
<evidence type="ECO:0000313" key="3">
    <source>
        <dbReference type="Proteomes" id="UP000184330"/>
    </source>
</evidence>
<proteinExistence type="predicted"/>
<feature type="compositionally biased region" description="Acidic residues" evidence="1">
    <location>
        <begin position="837"/>
        <end position="852"/>
    </location>
</feature>
<organism evidence="2 3">
    <name type="scientific">Phialocephala subalpina</name>
    <dbReference type="NCBI Taxonomy" id="576137"/>
    <lineage>
        <taxon>Eukaryota</taxon>
        <taxon>Fungi</taxon>
        <taxon>Dikarya</taxon>
        <taxon>Ascomycota</taxon>
        <taxon>Pezizomycotina</taxon>
        <taxon>Leotiomycetes</taxon>
        <taxon>Helotiales</taxon>
        <taxon>Mollisiaceae</taxon>
        <taxon>Phialocephala</taxon>
        <taxon>Phialocephala fortinii species complex</taxon>
    </lineage>
</organism>
<dbReference type="Proteomes" id="UP000184330">
    <property type="component" value="Unassembled WGS sequence"/>
</dbReference>
<dbReference type="EMBL" id="FJOG01000081">
    <property type="protein sequence ID" value="CZR69818.1"/>
    <property type="molecule type" value="Genomic_DNA"/>
</dbReference>
<feature type="region of interest" description="Disordered" evidence="1">
    <location>
        <begin position="801"/>
        <end position="852"/>
    </location>
</feature>
<evidence type="ECO:0008006" key="4">
    <source>
        <dbReference type="Google" id="ProtNLM"/>
    </source>
</evidence>
<gene>
    <name evidence="2" type="ORF">PAC_19718</name>
</gene>
<accession>A0A1L7XXS3</accession>
<dbReference type="OrthoDB" id="3200163at2759"/>
<name>A0A1L7XXS3_9HELO</name>